<dbReference type="CDD" id="cd08952">
    <property type="entry name" value="KR_1_SDR_x"/>
    <property type="match status" value="5"/>
</dbReference>
<feature type="domain" description="Ketosynthase family 3 (KS3)" evidence="7">
    <location>
        <begin position="5079"/>
        <end position="5498"/>
    </location>
</feature>
<dbReference type="InterPro" id="IPR009081">
    <property type="entry name" value="PP-bd_ACP"/>
</dbReference>
<dbReference type="Gene3D" id="3.30.70.3290">
    <property type="match status" value="4"/>
</dbReference>
<dbReference type="NCBIfam" id="NF045894">
    <property type="entry name" value="PKS_plus_SDR"/>
    <property type="match status" value="3"/>
</dbReference>
<dbReference type="InterPro" id="IPR020806">
    <property type="entry name" value="PKS_PP-bd"/>
</dbReference>
<keyword evidence="4" id="KW-0511">Multifunctional enzyme</keyword>
<dbReference type="PROSITE" id="PS00012">
    <property type="entry name" value="PHOSPHOPANTETHEINE"/>
    <property type="match status" value="5"/>
</dbReference>
<dbReference type="InterPro" id="IPR057326">
    <property type="entry name" value="KR_dom"/>
</dbReference>
<dbReference type="InterPro" id="IPR041618">
    <property type="entry name" value="PKS_DE"/>
</dbReference>
<dbReference type="InterPro" id="IPR001227">
    <property type="entry name" value="Ac_transferase_dom_sf"/>
</dbReference>
<dbReference type="InterPro" id="IPR014043">
    <property type="entry name" value="Acyl_transferase_dom"/>
</dbReference>
<dbReference type="CDD" id="cd00833">
    <property type="entry name" value="PKS"/>
    <property type="match status" value="4"/>
</dbReference>
<dbReference type="Pfam" id="PF18369">
    <property type="entry name" value="PKS_DE"/>
    <property type="match status" value="3"/>
</dbReference>
<keyword evidence="1" id="KW-0596">Phosphopantetheine</keyword>
<keyword evidence="5" id="KW-0012">Acyltransferase</keyword>
<dbReference type="FunFam" id="3.40.366.10:FF:000002">
    <property type="entry name" value="Probable polyketide synthase 2"/>
    <property type="match status" value="2"/>
</dbReference>
<dbReference type="PANTHER" id="PTHR43775:SF51">
    <property type="entry name" value="INACTIVE PHENOLPHTHIOCEROL SYNTHESIS POLYKETIDE SYNTHASE TYPE I PKS1-RELATED"/>
    <property type="match status" value="1"/>
</dbReference>
<feature type="domain" description="Carrier" evidence="6">
    <location>
        <begin position="4986"/>
        <end position="5061"/>
    </location>
</feature>
<dbReference type="PROSITE" id="PS52004">
    <property type="entry name" value="KS3_2"/>
    <property type="match status" value="4"/>
</dbReference>
<dbReference type="SUPFAM" id="SSF47336">
    <property type="entry name" value="ACP-like"/>
    <property type="match status" value="5"/>
</dbReference>
<dbReference type="InterPro" id="IPR013968">
    <property type="entry name" value="PKS_KR"/>
</dbReference>
<evidence type="ECO:0008006" key="10">
    <source>
        <dbReference type="Google" id="ProtNLM"/>
    </source>
</evidence>
<dbReference type="SUPFAM" id="SSF52151">
    <property type="entry name" value="FabD/lysophospholipase-like"/>
    <property type="match status" value="5"/>
</dbReference>
<dbReference type="SUPFAM" id="SSF51735">
    <property type="entry name" value="NAD(P)-binding Rossmann-fold domains"/>
    <property type="match status" value="10"/>
</dbReference>
<dbReference type="SMART" id="SM01294">
    <property type="entry name" value="PKS_PP_betabranch"/>
    <property type="match status" value="5"/>
</dbReference>
<dbReference type="GO" id="GO:0004312">
    <property type="term" value="F:fatty acid synthase activity"/>
    <property type="evidence" value="ECO:0007669"/>
    <property type="project" value="TreeGrafter"/>
</dbReference>
<dbReference type="Pfam" id="PF16197">
    <property type="entry name" value="KAsynt_C_assoc"/>
    <property type="match status" value="4"/>
</dbReference>
<proteinExistence type="predicted"/>
<feature type="domain" description="Carrier" evidence="6">
    <location>
        <begin position="2151"/>
        <end position="2226"/>
    </location>
</feature>
<keyword evidence="2" id="KW-0597">Phosphoprotein</keyword>
<dbReference type="Pfam" id="PF08659">
    <property type="entry name" value="KR"/>
    <property type="match status" value="6"/>
</dbReference>
<dbReference type="Pfam" id="PF00698">
    <property type="entry name" value="Acyl_transf_1"/>
    <property type="match status" value="4"/>
</dbReference>
<dbReference type="Pfam" id="PF02801">
    <property type="entry name" value="Ketoacyl-synt_C"/>
    <property type="match status" value="4"/>
</dbReference>
<keyword evidence="3" id="KW-0808">Transferase</keyword>
<dbReference type="Gene3D" id="6.10.140.1830">
    <property type="match status" value="2"/>
</dbReference>
<evidence type="ECO:0000256" key="3">
    <source>
        <dbReference type="ARBA" id="ARBA00022679"/>
    </source>
</evidence>
<dbReference type="InterPro" id="IPR016036">
    <property type="entry name" value="Malonyl_transacylase_ACP-bd"/>
</dbReference>
<dbReference type="InterPro" id="IPR014031">
    <property type="entry name" value="Ketoacyl_synth_C"/>
</dbReference>
<evidence type="ECO:0000313" key="8">
    <source>
        <dbReference type="EMBL" id="GGL14959.1"/>
    </source>
</evidence>
<sequence length="6629" mass="684796">MTGRVESDLFTDPGYWVRHVREAVRFADGVTACEAGVFVEAGPDGVLSAMTEGVLGDAADAVPALRGDRDETAAFTAALGRLHVRGVTVDWTACFGTGTATVDLPTYAFQHERYWPDTLAAPAAGVAADPADAALWDAVDSGDATGLADLLGLRDEQHASLYALLPALSSWRARRAEQAVLDAARYRVRWTPVRAAGAPVLDGTWLIVTADGVAADDLVAALRGHGARWETLDVTGADRAAMAAALEEHRDAAGVLSLLALADAAPDPADGLPRGLAATATLAQALTDVTWGVPVWTLTRGAVSTGPADPLTNPAQAAVWGLGRVAALERPMPWSGLVDLPGDLDAPAVQRLVGVLADHHGEDQLAIRGTGLHAARLVRHPVTAAPAADAFTASGTVLITGGTGALGAAVARWLAAAGAPHLVLTGRRGPQAPGVAELTADLEDAGARVTVVACDTADADALAAVLAEHPPTGVVHAAGVGQAGPLTQTSLDEFAATTAAKMTGAAHLDRLLGDAELDFFVLVSSVAGVWGSAGQSAYAAANAYLDALAQHRRARGLAATSVAWGPWAEAGMATHEAMSDNLTRRGLGFLPPDTAIAELRRAVLQQDVTVTVADVDWATYHPIFTAARASRMFDELPEVRALAAAEQTGGDSELAGRLRALDPAEQTRTLIDLVRAEAAAVLGHAGADQVAERRAFRDAGFDSLTAVELRKRLVAVTGLPLPTTLAFDYPTPVALADFLRGELLGTGGAVAIAATGAGSLDEPIAIVGMGCRFPGGVRNPEQFWQMIAEGTDAISEFPVNRGWDTDNLYDPDPDHAGTTYSTQGGFLHDAGAFDPGFFGISPREALSMEPQQRLLLEVAWETFEDAGIDPATAHGSRTGTFVGSSYQDYGLGLDTDAAGHAVTGTSPSVLSGRLAYLFGLEGPSVTVDTACSSSLVALHLACQSLRNGETDLALAGGATVMTNPNPFIAFSRQRALAGDGRCKAFGDGADGMTLAEGVGLLLVERLSDARRNGHPVLAVVRGSAINSDGASNGLTAPNGPSQQRVIAQALANAGLSTGDVDVVEAHGTGTALGDPIEVQALQATYGRDRDPQRPLRLGSVKSNIGHTQSAAGVAGIIKMVLALRHGELPRTLHAGRPSGHIDWSPGSISLLQEAAPWAAAGGRLRRGAVSSFGISGTNAHAIIEQPPVADPAPERTTPEHPLPWVISGRTPAALAGQAANLAALTGADPADVGHSLLTSRALFEHRAVLVGRGPELPAGAAALGEGRPDAAVVTGVADVDGKTVFVFPGQGSQWAGMGARLADESPVFAERLGECAAALAEHCDWNLIDVLRQADGAPTLDRVDVVQPASFAVMVSLAAMWQAHGVRPDAVIGHSQGEIAAATVAGALSLADGARVVALRSQAIAATLAGTGGMISVALSETEARHRIEGTGLSLAAVNGPAAVVVCGPTEPLDALVEALQRDEVRVRRIAVDYASHSESVEMLREDVLAALAPIRPQASAVPFFSTLTGDWLDTTGMDAGYWFRNLRHTVGFGPAVAALVEQGHRVFVECSSHPVLTMGVQAIAEQAGVPAAVVGTLRRDTGGLDRFWLSLGEALVRGVRADLSPAFAGLGARRIPLPTYAFTEEFLWAVRPPVQAAGGADDDGFWAAVEDGDTDTLAQRLDLSAEALTPVLPALARYRKRRMDDSTVEGWRYRESWQPITALPPATLSGTWLLAGDDEQVAAALTAHGATVVHDADGHELSGVVSVLAADERDSATHPGLTEGLARTLALIQAGLDAPVWLLTRGAVAAGRADRVTNPVQAQAAGLGWTAALEHPQRFGGVIDLPAEVDRRAAGRLAAVLTGGTGEDQVAIRASGVLARRIVPAPARQKRTWAPSGTVLITGGSGTLAPHLARWLAARGADKIVLISRGGPDSPRAAELVAELGGPAEAVACDVTDRDALRALIDRLAADGTPVRTVVHTAALIELAPIEQTGPEAFAKVLHAKVTGARLLDELLGDDLDDFVLYSSTAGMWGSGQHAAYVAGNAYLNALAEQRRARGARATSISWGIWADDMKLGRVDPTAIRRSGLVFMDPALALSGLAQALESDDTVVTVADVDWDLYYPVFTSARPTTLFQDVPQVQELQRQQAPSGDGEFAARLRALSPAEQDRVLLDLVRGEAAAVLGHASSESLAERTAFREVGFDSLTAVDLRNRLTAGTGLALPSTLVFDYPNPRALVDFLRGLLLSGDGAAAVSAGAATRADEPIAIVGMACRYPGAVGSPEDLWRLVLAGGDAISEFPTDRGWDTEGLYDPDPDKSGKTYSIRGGFLAGVADFDAGFFGISPREALAMDPQQRLLLETSWETLERAGIDPHQLRGSRTGTFIGASYQDYSAGSAVQDGAEGHLVTGTISSVLSGRLAYHYGFEGPAVTLDTACSSSLVALHLACQSLRNGESDLAMAGGVSVMATPSAFVGFSRQRAMATDGRCKAYAEAADGMSLAEGVGLVLVERLSDAQRHGHQILAVVRGSAVNSDGASNGLTAPNGPSQQRVITQALANAGVAADEVDVVDGHGTGTKLGDPIEAQALLATYGTRRSRPLMLGSVKSNIGHTQMASGVASVIKMVLALRHGTVPATLHVDRPSSHVDWTPGAIELVTEATAWPETDRPRRAAVSSFGLSGTNVHTVLEQAPDAPEPAARVSTPDLAPLALSGRTPAALRAQAARLRTYLQDRPELRLGEVAAALATTRASLTHRAAVVTGDRDAALRALDALHASAADPALITGEPARGSLAFLFTGQGSQRPRMGHELYQRFPVYAAALDEVLAHFDQVLDRPLAELLTAEPGTADAALLDDTRWTQPALFAMQIALFRLVESWGLSPDKVAGHSIGEYAAAVVAGVLSLEDACTLVAARGELMAQLPPGGVMIAVEASEDEVRPLLTDGVQIAAVNGPRAVVLAGDDEPVTAVASGFARTRRLSVSHAFHSAHMDPMLAAFAEVAGRITYRAPLIPLVSTVTGDQVSAERLASAQYWVDQVRATVRFHDAARHLAGSGTATALEIGPDAALTGAAGDTLSCVPALRRDRDEAATLFGALARLYARGADVAWAGVFDGPAARLDLPTYPFQRQRFWPEPADLADAVDAEFWAAVESGDLPLDEQARATLTGWRRRRAEASTVDRLRYRVTWQPVTGTEHRPGPWLALTAPDAGADVVAALDATAVTVDAPDREAITAALRTAADRIAATGAEVNGVLAVLPDAATTAAAVQALGDAGVGAPLWLITTGAVAVGDTDPAPDPDQAAVHGLGRVVALEHPDRWGGLIDLDPAAQPGTPVTLSFAGGELAVRAGSVYARRLVHASGGTGAAAHPLNLAGTTVITGGTGGIGAQLARRLAERGAEHLLLLSRRGPDAPGAAELARDLGDRATIVACDAADRDALAAALSGVPVTNVFHAAGIVDDGVIDALTPQRFAAVHRAKAAATGNLHELARDADTFVLFSSVAGVLGAAGQGNYAAANAWLDAFAAQRRAQGLRATAVAWGPWAEAGMADTDRVSERVRRGGFTPMPPALALAALEQAVERDDTAVLVADIDWATYAARFAGPLLAELPEVRRSATAAPAGSAALREQLAGRSEAAQAKLVLDLVRSSAAAVLGHADRSTVGATEAFADLGFDSLTIVELRNSLSAATGLTLPATLVFDYPTPADLADHLLAALTGALADDGGLVPVAGAVTDDPIAIVGMGCRFPGGVATPEDLWRLLADGGDAIGGFPADRGWDLSALARGGSATLEGGFLQGVGRFDAPFFGISPREALAMDPQQRLLLETAWEACERAGIDPARLRGSATGVFVGTNGQDYLSVLRRGTADVQGHVATGNTASVMSGRLSYTLGLEGPAITVDTACSASLVAVHLAVRALRGGECTLALAGGASVMSSPDAFVEFSAQGGLAPDGRCKAFAEGADGTAWSEGAGVLVLERLSDARRNGHHVLALVRGSAVNQDGASNGLTAPNGRAQQRVIRAALADARLAASDVDAVEAHGTGTALGDPIEAGALIAAYGTDRRAPLMLGAVKSNLGHTQAAAGVAGILKMILAMRHGAMPRTLHVDAASGRVDWSAGVLDLVDQARDWPDGERPRRAGVSAFGVSGTNAHVIVEQGDPAPAPAAPTVDDAPVPWLVSARGDAALDAQIARLRAAATAHRSADVGRTLLDRTTFDRRAVLIGDEEVRGTASERTVGVLFSGQGTQRAGMGRGLYDRFPAFREAFDEVCALLPGVDWDDLDATGNAQPAIFAVEVALFRLLESFGVRPEVVGGHSVGEIAAAHVAGVLSLDDACALIAARGALMQALPDGGVMVALEASEDEVRDALTDGVSVAAVNGPRAVVISGPKKSVDRVRRKVTGRTRTLKVSHAFHSGLMDPILADFRTVVAGLALHPPALPLVSNVTGRVETDLFTDPDYWVRHVRETVRFADGVSAMRAAGVNTFLEAGPDSALAAQIDHPDDVVVPTLRRDRDEPAALLTALARLHVTGVPVAWAPLLAVGRRVDLPTYAFQREDYWPQMAPAPQPGPDAAFWDAVDRGDLAALTAWRDARDVPPWRYRIAWRPVTPAADAPATAPRTLVLMPAGDDPWAERVAAAIGGTTAIAGQPLPAGDYDRVLAITAGWPHELAAALADADITAPLWCVTRGAVAVGPADAAPDPDAAAVWGVGRVVALDRPQTWGGLVDLPRELDERTLSRLAAVGVAAHGTAEDQIAVRATGVHARRLVRDTADGTPWQPDGTVAVTGGVAGFGAPVARWLAAHGARHVVVVDRAADAAAVAGLRDDLAAAGAELTVAGSLDGTEPGAVLFAAEPEAAEPEAAEPGGPDDAARPDDPAAVLAALREQLDGLPAGTTTTILFASIAGVWGVAGQHGAAAASAYVDAVAAGRAGTVAVSWGAWTGATPAGLAAHLRVNGLPAMDPDRALSALARDTRASVTVADVAWERFAPAFTRNRPAPLFADLPEARTSAPARAAVPAATGATRDVAHLLTLVREQAAGVLGYPGVDPIGVGTPFRDLGFDSLTAVDLRNQLATATGLTLPATLVFDYPTPQALAGFLHAELNGGATDAAPVRGAAADADDPIVIVGMACRYPGGVRSPQDLWRLMRDEVDAIGDFPADRGWDLDRLTHGDAQGRGRSVTRNGGFLYDVADFDPAFFGISPREAIVLDPQQRILLEASWEALESAGIDPTGLRGGDAGVFVGGGSGDYRPDLGQIGHVETAQSASLLSGRVSYTLGLEGPSVTVDTACSSSLVSLHLAAQALRAGECSIALAGGVTVMSTPVGFVEFGEMGALSVDGRCRAFADSAAGTGWSEGVGMLVVERASDAAARGHQVLAVLRGSAINQDGASNGITAPNGPSQRRVIRRALANAGLTVADVDAVEAHGTGTSLGDPIEAQALLATYGQDRTTPLLLGALKSNIGHTQAASGVAGVIKMILAMRHGELPRTLHVDRPSAHVDWTVGAVSLLTEATPWPPVDRPRRAGVSSFGASGTNAHVILEHPAPAPAAPAGLVPGAVAVTVSAPSADAVADQARRLLDTDVDPADLARTCAARAHLEHRAAVVATTADDLRDGLTALAGSVPSARVLRGVARSGRTAFLFSGQGAQRAGAGRELYARFPVFADALDEVLTRFDTTLDRPLRELLFAEPGSAEAALLDDTGYTQPALFAIEVALYRLMTSLGVRPDLVAGHSIGEIAAAHVAGVFSLDDAVRLVAARASLMRSLPVGGAMIAVEATEQEVTDRLTGGVSIAAVNGPTSVVVAGDEDAARHLADGFAAQGRKTRRLRVSHAFHSAHMDAMLDEFGRVAGTLSYAAPAIPLVSDVTGEVADADLVTTPGYWVRHVREAVRFADSVATMHREGVTSFVEIGPDGVLSAMAAGIVPDALTVPVLRADRADETALTTALARLHVTGTTPDWAAFFAGTGARHADIPGYAFRRQRFWPEPRPVTPGADTADAEFWNLVRAADLDALTGTLGVDGDALAKVLPALSDWRGRRATQSTVDGWRQQIAWRPLNRPATGVPAGTWVVVVPAGAGADPWVTAVLATLGSAATVVEAPEADRAAMTALLRDHIGAREVTGVLSLLALAEDVTGDVPAGVLLTTALVQALGDAQVTAPLWCATRGAVAVSAGEPVPGTVQAAVQGLGRVAALEYPHRWGGLIDLPPVLDAGAAGRLAAVLADPQGEDQVAVRSAAVFGRRMAAVPHRPARDWEPSGTVLITGGTGALGAHVARTLAAAATADLVLLSRAGMDAPGAAGLAAELGPRARIVACDAADRDSLARVLDGIGDLTAVVHAAGVLDDGVLDGLTAEQFAAVFRAKVTTARHLDELTADRDLAVFALFSSASAAVGNPGQANYAAANAVLDALAEQRRARGLAATSVAWGAWGGAGMAADERALTAARRTGIKPLDPDLAVTALRQVVLAPEPVALVADVDPAPFITAFTSVRPTRLLVEMPDYETVTAAAAAPAAAAADLRATLAGLSAADRLAATVDLVRRHAAQTLGLPDPAAVGDEKAFRDLGFDSLSAVELRNQLGAATGLDLPTTLVFDHPTPVALAEHIVDACFAGEAAGDDEAALRAVLAQVSLDQLRDIGVLEPLMRLAGRTANGSASLSEDSIDEMDVDSLVQAALKEQGDQ</sequence>
<protein>
    <recommendedName>
        <fullName evidence="10">Acyl transferase domain-containing protein</fullName>
    </recommendedName>
</protein>
<reference evidence="8" key="1">
    <citation type="journal article" date="2014" name="Int. J. Syst. Evol. Microbiol.">
        <title>Complete genome sequence of Corynebacterium casei LMG S-19264T (=DSM 44701T), isolated from a smear-ripened cheese.</title>
        <authorList>
            <consortium name="US DOE Joint Genome Institute (JGI-PGF)"/>
            <person name="Walter F."/>
            <person name="Albersmeier A."/>
            <person name="Kalinowski J."/>
            <person name="Ruckert C."/>
        </authorList>
    </citation>
    <scope>NUCLEOTIDE SEQUENCE</scope>
    <source>
        <strain evidence="8">CGMCC 4.7299</strain>
    </source>
</reference>
<dbReference type="EMBL" id="BMMX01000046">
    <property type="protein sequence ID" value="GGL14959.1"/>
    <property type="molecule type" value="Genomic_DNA"/>
</dbReference>
<dbReference type="InterPro" id="IPR014030">
    <property type="entry name" value="Ketoacyl_synth_N"/>
</dbReference>
<organism evidence="8 9">
    <name type="scientific">Mangrovihabitans endophyticus</name>
    <dbReference type="NCBI Taxonomy" id="1751298"/>
    <lineage>
        <taxon>Bacteria</taxon>
        <taxon>Bacillati</taxon>
        <taxon>Actinomycetota</taxon>
        <taxon>Actinomycetes</taxon>
        <taxon>Micromonosporales</taxon>
        <taxon>Micromonosporaceae</taxon>
        <taxon>Mangrovihabitans</taxon>
    </lineage>
</organism>
<reference evidence="8" key="2">
    <citation type="submission" date="2020-09" db="EMBL/GenBank/DDBJ databases">
        <authorList>
            <person name="Sun Q."/>
            <person name="Zhou Y."/>
        </authorList>
    </citation>
    <scope>NUCLEOTIDE SEQUENCE</scope>
    <source>
        <strain evidence="8">CGMCC 4.7299</strain>
    </source>
</reference>
<dbReference type="GO" id="GO:0031177">
    <property type="term" value="F:phosphopantetheine binding"/>
    <property type="evidence" value="ECO:0007669"/>
    <property type="project" value="InterPro"/>
</dbReference>
<evidence type="ECO:0000256" key="4">
    <source>
        <dbReference type="ARBA" id="ARBA00023268"/>
    </source>
</evidence>
<evidence type="ECO:0000259" key="6">
    <source>
        <dbReference type="PROSITE" id="PS50075"/>
    </source>
</evidence>
<dbReference type="PANTHER" id="PTHR43775">
    <property type="entry name" value="FATTY ACID SYNTHASE"/>
    <property type="match status" value="1"/>
</dbReference>
<feature type="domain" description="Carrier" evidence="6">
    <location>
        <begin position="3608"/>
        <end position="3683"/>
    </location>
</feature>
<dbReference type="Gene3D" id="3.40.366.10">
    <property type="entry name" value="Malonyl-Coenzyme A Acyl Carrier Protein, domain 2"/>
    <property type="match status" value="5"/>
</dbReference>
<dbReference type="InterPro" id="IPR016035">
    <property type="entry name" value="Acyl_Trfase/lysoPLipase"/>
</dbReference>
<feature type="domain" description="Carrier" evidence="6">
    <location>
        <begin position="665"/>
        <end position="743"/>
    </location>
</feature>
<dbReference type="InterPro" id="IPR032821">
    <property type="entry name" value="PKS_assoc"/>
</dbReference>
<dbReference type="FunFam" id="3.40.47.10:FF:000019">
    <property type="entry name" value="Polyketide synthase type I"/>
    <property type="match status" value="4"/>
</dbReference>
<dbReference type="Pfam" id="PF00550">
    <property type="entry name" value="PP-binding"/>
    <property type="match status" value="5"/>
</dbReference>
<evidence type="ECO:0000256" key="1">
    <source>
        <dbReference type="ARBA" id="ARBA00022450"/>
    </source>
</evidence>
<feature type="domain" description="Ketosynthase family 3 (KS3)" evidence="7">
    <location>
        <begin position="761"/>
        <end position="1185"/>
    </location>
</feature>
<feature type="domain" description="Carrier" evidence="6">
    <location>
        <begin position="6482"/>
        <end position="6557"/>
    </location>
</feature>
<dbReference type="InterPro" id="IPR050091">
    <property type="entry name" value="PKS_NRPS_Biosynth_Enz"/>
</dbReference>
<dbReference type="Gene3D" id="3.40.47.10">
    <property type="match status" value="4"/>
</dbReference>
<dbReference type="SMART" id="SM00822">
    <property type="entry name" value="PKS_KR"/>
    <property type="match status" value="4"/>
</dbReference>
<name>A0A8J3C6G3_9ACTN</name>
<dbReference type="SMART" id="SM00823">
    <property type="entry name" value="PKS_PP"/>
    <property type="match status" value="5"/>
</dbReference>
<keyword evidence="9" id="KW-1185">Reference proteome</keyword>
<dbReference type="InterPro" id="IPR020841">
    <property type="entry name" value="PKS_Beta-ketoAc_synthase_dom"/>
</dbReference>
<dbReference type="SUPFAM" id="SSF53901">
    <property type="entry name" value="Thiolase-like"/>
    <property type="match status" value="4"/>
</dbReference>
<dbReference type="InterPro" id="IPR006162">
    <property type="entry name" value="Ppantetheine_attach_site"/>
</dbReference>
<feature type="domain" description="Ketosynthase family 3 (KS3)" evidence="7">
    <location>
        <begin position="2244"/>
        <end position="2667"/>
    </location>
</feature>
<dbReference type="PROSITE" id="PS00606">
    <property type="entry name" value="KS3_1"/>
    <property type="match status" value="4"/>
</dbReference>
<accession>A0A8J3C6G3</accession>
<dbReference type="InterPro" id="IPR016039">
    <property type="entry name" value="Thiolase-like"/>
</dbReference>
<dbReference type="SUPFAM" id="SSF55048">
    <property type="entry name" value="Probable ACP-binding domain of malonyl-CoA ACP transacylase"/>
    <property type="match status" value="4"/>
</dbReference>
<gene>
    <name evidence="8" type="ORF">GCM10012284_57070</name>
</gene>
<dbReference type="Gene3D" id="1.10.1200.10">
    <property type="entry name" value="ACP-like"/>
    <property type="match status" value="5"/>
</dbReference>
<evidence type="ECO:0000256" key="5">
    <source>
        <dbReference type="ARBA" id="ARBA00023315"/>
    </source>
</evidence>
<evidence type="ECO:0000313" key="9">
    <source>
        <dbReference type="Proteomes" id="UP000656042"/>
    </source>
</evidence>
<dbReference type="Gene3D" id="3.40.50.720">
    <property type="entry name" value="NAD(P)-binding Rossmann-like Domain"/>
    <property type="match status" value="6"/>
</dbReference>
<evidence type="ECO:0000256" key="2">
    <source>
        <dbReference type="ARBA" id="ARBA00022553"/>
    </source>
</evidence>
<dbReference type="PROSITE" id="PS50075">
    <property type="entry name" value="CARRIER"/>
    <property type="match status" value="5"/>
</dbReference>
<evidence type="ECO:0000259" key="7">
    <source>
        <dbReference type="PROSITE" id="PS52004"/>
    </source>
</evidence>
<dbReference type="SMART" id="SM00825">
    <property type="entry name" value="PKS_KS"/>
    <property type="match status" value="4"/>
</dbReference>
<dbReference type="Proteomes" id="UP000656042">
    <property type="component" value="Unassembled WGS sequence"/>
</dbReference>
<dbReference type="GO" id="GO:0006633">
    <property type="term" value="P:fatty acid biosynthetic process"/>
    <property type="evidence" value="ECO:0007669"/>
    <property type="project" value="InterPro"/>
</dbReference>
<dbReference type="Pfam" id="PF00109">
    <property type="entry name" value="ketoacyl-synt"/>
    <property type="match status" value="4"/>
</dbReference>
<dbReference type="SMART" id="SM00827">
    <property type="entry name" value="PKS_AT"/>
    <property type="match status" value="4"/>
</dbReference>
<dbReference type="GO" id="GO:0004315">
    <property type="term" value="F:3-oxoacyl-[acyl-carrier-protein] synthase activity"/>
    <property type="evidence" value="ECO:0007669"/>
    <property type="project" value="InterPro"/>
</dbReference>
<comment type="caution">
    <text evidence="8">The sequence shown here is derived from an EMBL/GenBank/DDBJ whole genome shotgun (WGS) entry which is preliminary data.</text>
</comment>
<dbReference type="InterPro" id="IPR036736">
    <property type="entry name" value="ACP-like_sf"/>
</dbReference>
<dbReference type="FunFam" id="1.10.1200.10:FF:000007">
    <property type="entry name" value="Probable polyketide synthase pks17"/>
    <property type="match status" value="5"/>
</dbReference>
<dbReference type="InterPro" id="IPR018201">
    <property type="entry name" value="Ketoacyl_synth_AS"/>
</dbReference>
<dbReference type="InterPro" id="IPR036291">
    <property type="entry name" value="NAD(P)-bd_dom_sf"/>
</dbReference>
<feature type="domain" description="Ketosynthase family 3 (KS3)" evidence="7">
    <location>
        <begin position="3702"/>
        <end position="4120"/>
    </location>
</feature>